<sequence>MDCHDVSEVEYFKLLMEKAKDAHLKAQKEAGKKVAPYPSREEILAEFLPTLLHHRLWKQSNPHTVGTTQLPAAYPPCVKSSDKLKPMFISDMTMETHHRGRKILLRVCTGVYRINGLLMVTEDEQRNAIRLQLYHQPDEDLIPAEQLLKQGTVLLVKEPYFKRSLDGNYTLRVDHVSDVIWLASDDDRVPGKWRPRLLELDSVKARLRGNDFFKKHELPNALEQYTWAVKTAEDPVDAQLAYVNRSLINFRLGRPEMALKDAIAMSSKLQQTEKGAFREATCLYSLQRFEECLSKLQSLRDLYPNNDDVRVEIQKVTARLKECNDGIYDWQEMHRQAKSSPPLIDCGTFSKNVKVQASPGKGRGLFTTKPVVAGELLLCEKAFAYSFADTDDKTESSLAILLNFQTMTAKAGGQAQNLTQIVQKLYHAPEAAASFLDLHCGEYPAPQRGLTVDFMPVVDTFLVAETIAMNSFCAPRSTLELLNPALLHGESISNEKRAFGTSGIWNFIGDMMVIRATEDLPAGTELKFAYLDLDRIASYGEAQKKLAHWKFSCDCYLCKMQKKTVDADRRLRKAHLRTLRELLDRPVPINMNQARRLLKQIDKTFNKSGQKKLKLELQEGYLRLGQALFVRGNFVEATPMLLRALELGDFVLSGLSSSGPQDLAVIEIQKWGSESAVSCCAIRDLYRVCVKSAVTPLALDRFKNMRQYAIIAYSLVIGESETFASMMLDD</sequence>
<dbReference type="GeneID" id="30020579"/>
<dbReference type="AlphaFoldDB" id="A0A167XEH9"/>
<dbReference type="PANTHER" id="PTHR47643">
    <property type="entry name" value="TPR DOMAIN PROTEIN (AFU_ORTHOLOGUE AFUA_5G12710)"/>
    <property type="match status" value="1"/>
</dbReference>
<dbReference type="STRING" id="1081104.A0A167XEH9"/>
<protein>
    <submittedName>
        <fullName evidence="2">Tetratricopeptide-like helical</fullName>
    </submittedName>
</protein>
<keyword evidence="3" id="KW-1185">Reference proteome</keyword>
<dbReference type="PROSITE" id="PS50280">
    <property type="entry name" value="SET"/>
    <property type="match status" value="1"/>
</dbReference>
<proteinExistence type="predicted"/>
<dbReference type="InterPro" id="IPR011990">
    <property type="entry name" value="TPR-like_helical_dom_sf"/>
</dbReference>
<accession>A0A167XEH9</accession>
<reference evidence="2 3" key="1">
    <citation type="journal article" date="2016" name="Genome Biol. Evol.">
        <title>Divergent and convergent evolution of fungal pathogenicity.</title>
        <authorList>
            <person name="Shang Y."/>
            <person name="Xiao G."/>
            <person name="Zheng P."/>
            <person name="Cen K."/>
            <person name="Zhan S."/>
            <person name="Wang C."/>
        </authorList>
    </citation>
    <scope>NUCLEOTIDE SEQUENCE [LARGE SCALE GENOMIC DNA]</scope>
    <source>
        <strain evidence="2 3">ARSEF 2679</strain>
    </source>
</reference>
<dbReference type="EMBL" id="AZHB01000009">
    <property type="protein sequence ID" value="OAA64877.1"/>
    <property type="molecule type" value="Genomic_DNA"/>
</dbReference>
<dbReference type="Gene3D" id="2.170.270.10">
    <property type="entry name" value="SET domain"/>
    <property type="match status" value="1"/>
</dbReference>
<gene>
    <name evidence="2" type="ORF">ISF_04287</name>
</gene>
<evidence type="ECO:0000313" key="3">
    <source>
        <dbReference type="Proteomes" id="UP000076744"/>
    </source>
</evidence>
<dbReference type="OrthoDB" id="438641at2759"/>
<evidence type="ECO:0000259" key="1">
    <source>
        <dbReference type="PROSITE" id="PS50280"/>
    </source>
</evidence>
<dbReference type="Gene3D" id="1.25.40.10">
    <property type="entry name" value="Tetratricopeptide repeat domain"/>
    <property type="match status" value="1"/>
</dbReference>
<dbReference type="InterPro" id="IPR001214">
    <property type="entry name" value="SET_dom"/>
</dbReference>
<name>A0A167XEH9_CORFA</name>
<dbReference type="SUPFAM" id="SSF48452">
    <property type="entry name" value="TPR-like"/>
    <property type="match status" value="1"/>
</dbReference>
<dbReference type="RefSeq" id="XP_018704849.1">
    <property type="nucleotide sequence ID" value="XM_018847893.1"/>
</dbReference>
<dbReference type="InterPro" id="IPR053209">
    <property type="entry name" value="Gramillin-biosynth_MTr"/>
</dbReference>
<organism evidence="2 3">
    <name type="scientific">Cordyceps fumosorosea (strain ARSEF 2679)</name>
    <name type="common">Isaria fumosorosea</name>
    <dbReference type="NCBI Taxonomy" id="1081104"/>
    <lineage>
        <taxon>Eukaryota</taxon>
        <taxon>Fungi</taxon>
        <taxon>Dikarya</taxon>
        <taxon>Ascomycota</taxon>
        <taxon>Pezizomycotina</taxon>
        <taxon>Sordariomycetes</taxon>
        <taxon>Hypocreomycetidae</taxon>
        <taxon>Hypocreales</taxon>
        <taxon>Cordycipitaceae</taxon>
        <taxon>Cordyceps</taxon>
    </lineage>
</organism>
<comment type="caution">
    <text evidence="2">The sequence shown here is derived from an EMBL/GenBank/DDBJ whole genome shotgun (WGS) entry which is preliminary data.</text>
</comment>
<evidence type="ECO:0000313" key="2">
    <source>
        <dbReference type="EMBL" id="OAA64877.1"/>
    </source>
</evidence>
<feature type="domain" description="SET" evidence="1">
    <location>
        <begin position="351"/>
        <end position="531"/>
    </location>
</feature>
<dbReference type="SUPFAM" id="SSF82199">
    <property type="entry name" value="SET domain"/>
    <property type="match status" value="1"/>
</dbReference>
<dbReference type="Proteomes" id="UP000076744">
    <property type="component" value="Unassembled WGS sequence"/>
</dbReference>
<dbReference type="InterPro" id="IPR046341">
    <property type="entry name" value="SET_dom_sf"/>
</dbReference>
<dbReference type="PANTHER" id="PTHR47643:SF2">
    <property type="entry name" value="TPR DOMAIN PROTEIN (AFU_ORTHOLOGUE AFUA_5G12710)"/>
    <property type="match status" value="1"/>
</dbReference>